<evidence type="ECO:0000259" key="2">
    <source>
        <dbReference type="Pfam" id="PF07811"/>
    </source>
</evidence>
<reference evidence="3" key="1">
    <citation type="journal article" date="2021" name="Front. Microbiol.">
        <title>Comprehensive Comparative Genomics and Phenotyping of Methylobacterium Species.</title>
        <authorList>
            <person name="Alessa O."/>
            <person name="Ogura Y."/>
            <person name="Fujitani Y."/>
            <person name="Takami H."/>
            <person name="Hayashi T."/>
            <person name="Sahin N."/>
            <person name="Tani A."/>
        </authorList>
    </citation>
    <scope>NUCLEOTIDE SEQUENCE</scope>
    <source>
        <strain evidence="3">DSM 19015</strain>
    </source>
</reference>
<dbReference type="Pfam" id="PF07811">
    <property type="entry name" value="TadE"/>
    <property type="match status" value="1"/>
</dbReference>
<evidence type="ECO:0000256" key="1">
    <source>
        <dbReference type="SAM" id="Phobius"/>
    </source>
</evidence>
<keyword evidence="1" id="KW-1133">Transmembrane helix</keyword>
<keyword evidence="1" id="KW-0812">Transmembrane</keyword>
<gene>
    <name evidence="3" type="ORF">OCOJLMKI_4881</name>
</gene>
<keyword evidence="1" id="KW-0472">Membrane</keyword>
<dbReference type="EMBL" id="BPQP01000098">
    <property type="protein sequence ID" value="GJD97648.1"/>
    <property type="molecule type" value="Genomic_DNA"/>
</dbReference>
<accession>A0ABQ4S586</accession>
<dbReference type="Proteomes" id="UP001055125">
    <property type="component" value="Unassembled WGS sequence"/>
</dbReference>
<reference evidence="3" key="2">
    <citation type="submission" date="2021-08" db="EMBL/GenBank/DDBJ databases">
        <authorList>
            <person name="Tani A."/>
            <person name="Ola A."/>
            <person name="Ogura Y."/>
            <person name="Katsura K."/>
            <person name="Hayashi T."/>
        </authorList>
    </citation>
    <scope>NUCLEOTIDE SEQUENCE</scope>
    <source>
        <strain evidence="3">DSM 19015</strain>
    </source>
</reference>
<keyword evidence="4" id="KW-1185">Reference proteome</keyword>
<evidence type="ECO:0000313" key="3">
    <source>
        <dbReference type="EMBL" id="GJD97648.1"/>
    </source>
</evidence>
<comment type="caution">
    <text evidence="3">The sequence shown here is derived from an EMBL/GenBank/DDBJ whole genome shotgun (WGS) entry which is preliminary data.</text>
</comment>
<dbReference type="InterPro" id="IPR012495">
    <property type="entry name" value="TadE-like_dom"/>
</dbReference>
<feature type="domain" description="TadE-like" evidence="2">
    <location>
        <begin position="13"/>
        <end position="55"/>
    </location>
</feature>
<organism evidence="3 4">
    <name type="scientific">Methylobacterium iners</name>
    <dbReference type="NCBI Taxonomy" id="418707"/>
    <lineage>
        <taxon>Bacteria</taxon>
        <taxon>Pseudomonadati</taxon>
        <taxon>Pseudomonadota</taxon>
        <taxon>Alphaproteobacteria</taxon>
        <taxon>Hyphomicrobiales</taxon>
        <taxon>Methylobacteriaceae</taxon>
        <taxon>Methylobacterium</taxon>
    </lineage>
</organism>
<sequence>MRLPQKFRSDQSGASAVEFALIAPVFIAILMAVCEFSFVFFTLNTAQHAVWDAARQLAVGRTTPAAAQDAIKNALPQWVGTQATIVADKDPADSTRYLVRASIPIAAATPTNFLAAAFGGNVMTASATLMQETQ</sequence>
<protein>
    <recommendedName>
        <fullName evidence="2">TadE-like domain-containing protein</fullName>
    </recommendedName>
</protein>
<dbReference type="RefSeq" id="WP_238246703.1">
    <property type="nucleotide sequence ID" value="NZ_BPQP01000098.1"/>
</dbReference>
<evidence type="ECO:0000313" key="4">
    <source>
        <dbReference type="Proteomes" id="UP001055125"/>
    </source>
</evidence>
<feature type="transmembrane region" description="Helical" evidence="1">
    <location>
        <begin position="21"/>
        <end position="43"/>
    </location>
</feature>
<proteinExistence type="predicted"/>
<name>A0ABQ4S586_9HYPH</name>